<dbReference type="FunFam" id="2.40.10.10:FF:000038">
    <property type="entry name" value="Serine protease"/>
    <property type="match status" value="1"/>
</dbReference>
<dbReference type="InterPro" id="IPR009003">
    <property type="entry name" value="Peptidase_S1_PA"/>
</dbReference>
<dbReference type="PROSITE" id="PS50240">
    <property type="entry name" value="TRYPSIN_DOM"/>
    <property type="match status" value="1"/>
</dbReference>
<proteinExistence type="predicted"/>
<dbReference type="OrthoDB" id="6261922at2759"/>
<name>A0A226F5Q7_FOLCA</name>
<evidence type="ECO:0000256" key="5">
    <source>
        <dbReference type="ARBA" id="ARBA00076468"/>
    </source>
</evidence>
<protein>
    <recommendedName>
        <fullName evidence="4">Phenoloxidase-activating factor 2</fullName>
    </recommendedName>
    <alternativeName>
        <fullName evidence="5">Prophenoloxidase-activating factor II</fullName>
    </alternativeName>
</protein>
<keyword evidence="8" id="KW-0378">Hydrolase</keyword>
<comment type="caution">
    <text evidence="8">The sequence shown here is derived from an EMBL/GenBank/DDBJ whole genome shotgun (WGS) entry which is preliminary data.</text>
</comment>
<organism evidence="8 9">
    <name type="scientific">Folsomia candida</name>
    <name type="common">Springtail</name>
    <dbReference type="NCBI Taxonomy" id="158441"/>
    <lineage>
        <taxon>Eukaryota</taxon>
        <taxon>Metazoa</taxon>
        <taxon>Ecdysozoa</taxon>
        <taxon>Arthropoda</taxon>
        <taxon>Hexapoda</taxon>
        <taxon>Collembola</taxon>
        <taxon>Entomobryomorpha</taxon>
        <taxon>Isotomoidea</taxon>
        <taxon>Isotomidae</taxon>
        <taxon>Proisotominae</taxon>
        <taxon>Folsomia</taxon>
    </lineage>
</organism>
<dbReference type="Pfam" id="PF00089">
    <property type="entry name" value="Trypsin"/>
    <property type="match status" value="1"/>
</dbReference>
<dbReference type="OMA" id="TEIRIHE"/>
<dbReference type="GO" id="GO:0004252">
    <property type="term" value="F:serine-type endopeptidase activity"/>
    <property type="evidence" value="ECO:0007669"/>
    <property type="project" value="InterPro"/>
</dbReference>
<dbReference type="PRINTS" id="PR00722">
    <property type="entry name" value="CHYMOTRYPSIN"/>
</dbReference>
<evidence type="ECO:0000256" key="3">
    <source>
        <dbReference type="ARBA" id="ARBA00023157"/>
    </source>
</evidence>
<dbReference type="InterPro" id="IPR041515">
    <property type="entry name" value="PPAF-2-like_Clip"/>
</dbReference>
<evidence type="ECO:0000259" key="7">
    <source>
        <dbReference type="PROSITE" id="PS50240"/>
    </source>
</evidence>
<dbReference type="PANTHER" id="PTHR24258">
    <property type="entry name" value="SERINE PROTEASE-RELATED"/>
    <property type="match status" value="1"/>
</dbReference>
<keyword evidence="6" id="KW-1133">Transmembrane helix</keyword>
<keyword evidence="9" id="KW-1185">Reference proteome</keyword>
<reference evidence="8 9" key="1">
    <citation type="submission" date="2015-12" db="EMBL/GenBank/DDBJ databases">
        <title>The genome of Folsomia candida.</title>
        <authorList>
            <person name="Faddeeva A."/>
            <person name="Derks M.F."/>
            <person name="Anvar Y."/>
            <person name="Smit S."/>
            <person name="Van Straalen N."/>
            <person name="Roelofs D."/>
        </authorList>
    </citation>
    <scope>NUCLEOTIDE SEQUENCE [LARGE SCALE GENOMIC DNA]</scope>
    <source>
        <strain evidence="8 9">VU population</strain>
        <tissue evidence="8">Whole body</tissue>
    </source>
</reference>
<keyword evidence="3" id="KW-1015">Disulfide bond</keyword>
<dbReference type="GO" id="GO:0006508">
    <property type="term" value="P:proteolysis"/>
    <property type="evidence" value="ECO:0007669"/>
    <property type="project" value="UniProtKB-KW"/>
</dbReference>
<dbReference type="STRING" id="158441.A0A226F5Q7"/>
<accession>A0A226F5Q7</accession>
<evidence type="ECO:0000256" key="1">
    <source>
        <dbReference type="ARBA" id="ARBA00004613"/>
    </source>
</evidence>
<gene>
    <name evidence="8" type="ORF">Fcan01_02478</name>
</gene>
<feature type="domain" description="Peptidase S1" evidence="7">
    <location>
        <begin position="168"/>
        <end position="424"/>
    </location>
</feature>
<evidence type="ECO:0000313" key="9">
    <source>
        <dbReference type="Proteomes" id="UP000198287"/>
    </source>
</evidence>
<feature type="transmembrane region" description="Helical" evidence="6">
    <location>
        <begin position="12"/>
        <end position="29"/>
    </location>
</feature>
<comment type="subcellular location">
    <subcellularLocation>
        <location evidence="1">Secreted</location>
    </subcellularLocation>
</comment>
<dbReference type="SUPFAM" id="SSF50494">
    <property type="entry name" value="Trypsin-like serine proteases"/>
    <property type="match status" value="1"/>
</dbReference>
<sequence length="439" mass="48706">MQRIKHDTMSRHGIFVLFVLISISVHVRVNGKAVSNEDDYLDELLKEFQETRSKTLKKVPKSEDDENIIALNAQYLKHDGCNCTKFFMCDVGSKKLNSHDGSSEEEGADLDLINIRLNVPQGGCPHFLDICCEKIREQRPLLVPTPQPVKPVKPTCGKRNDRGVGFRIVGGKDNESQFGEFPWMTAIIELKQPKHQGGKVLKSFICGASLIHQSVVLTASHCLRNKTADTLLIRVGEWDTQTTSELYPYEEVLVDQIIMHPNFVMKKTILNDIALLILKKPVQLAPNVAPICLPSSSVTTDFDGERCFATGWGKDVFGAQGVYHSILKRVELPIIPRRDCQERLRGTKLGSKFHLHESFICAGGEIAKDTCKGDGGSPLFCKVSGSSHYVQLGIVSWGIGCGNAIPGVYVNVPHFSPWIEQVLESLDLGDDKNAFSKPI</sequence>
<dbReference type="SMART" id="SM00020">
    <property type="entry name" value="Tryp_SPc"/>
    <property type="match status" value="1"/>
</dbReference>
<dbReference type="AlphaFoldDB" id="A0A226F5Q7"/>
<evidence type="ECO:0000313" key="8">
    <source>
        <dbReference type="EMBL" id="OXA65125.1"/>
    </source>
</evidence>
<evidence type="ECO:0000256" key="6">
    <source>
        <dbReference type="SAM" id="Phobius"/>
    </source>
</evidence>
<dbReference type="PANTHER" id="PTHR24258:SF129">
    <property type="entry name" value="LP15124P-RELATED"/>
    <property type="match status" value="1"/>
</dbReference>
<keyword evidence="6" id="KW-0812">Transmembrane</keyword>
<evidence type="ECO:0000256" key="4">
    <source>
        <dbReference type="ARBA" id="ARBA00068096"/>
    </source>
</evidence>
<dbReference type="InterPro" id="IPR043504">
    <property type="entry name" value="Peptidase_S1_PA_chymotrypsin"/>
</dbReference>
<dbReference type="EMBL" id="LNIX01000001">
    <property type="protein sequence ID" value="OXA65125.1"/>
    <property type="molecule type" value="Genomic_DNA"/>
</dbReference>
<dbReference type="PROSITE" id="PS00134">
    <property type="entry name" value="TRYPSIN_HIS"/>
    <property type="match status" value="1"/>
</dbReference>
<dbReference type="Proteomes" id="UP000198287">
    <property type="component" value="Unassembled WGS sequence"/>
</dbReference>
<keyword evidence="2" id="KW-0964">Secreted</keyword>
<dbReference type="Gene3D" id="2.40.10.10">
    <property type="entry name" value="Trypsin-like serine proteases"/>
    <property type="match status" value="1"/>
</dbReference>
<dbReference type="Pfam" id="PF18322">
    <property type="entry name" value="CLIP_1"/>
    <property type="match status" value="1"/>
</dbReference>
<keyword evidence="8" id="KW-0645">Protease</keyword>
<dbReference type="InterPro" id="IPR001314">
    <property type="entry name" value="Peptidase_S1A"/>
</dbReference>
<evidence type="ECO:0000256" key="2">
    <source>
        <dbReference type="ARBA" id="ARBA00022525"/>
    </source>
</evidence>
<keyword evidence="6" id="KW-0472">Membrane</keyword>
<dbReference type="InterPro" id="IPR018114">
    <property type="entry name" value="TRYPSIN_HIS"/>
</dbReference>
<dbReference type="CDD" id="cd00190">
    <property type="entry name" value="Tryp_SPc"/>
    <property type="match status" value="1"/>
</dbReference>
<dbReference type="InterPro" id="IPR001254">
    <property type="entry name" value="Trypsin_dom"/>
</dbReference>
<dbReference type="GO" id="GO:0005576">
    <property type="term" value="C:extracellular region"/>
    <property type="evidence" value="ECO:0007669"/>
    <property type="project" value="UniProtKB-SubCell"/>
</dbReference>